<keyword evidence="6 9" id="KW-1133">Transmembrane helix</keyword>
<feature type="transmembrane region" description="Helical" evidence="9">
    <location>
        <begin position="231"/>
        <end position="256"/>
    </location>
</feature>
<evidence type="ECO:0000256" key="1">
    <source>
        <dbReference type="ARBA" id="ARBA00004651"/>
    </source>
</evidence>
<evidence type="ECO:0000256" key="3">
    <source>
        <dbReference type="ARBA" id="ARBA00022475"/>
    </source>
</evidence>
<feature type="transmembrane region" description="Helical" evidence="9">
    <location>
        <begin position="96"/>
        <end position="119"/>
    </location>
</feature>
<name>A0A7T7XLK6_9SPIR</name>
<keyword evidence="11" id="KW-1185">Reference proteome</keyword>
<dbReference type="AlphaFoldDB" id="A0A7T7XLK6"/>
<evidence type="ECO:0000256" key="9">
    <source>
        <dbReference type="SAM" id="Phobius"/>
    </source>
</evidence>
<evidence type="ECO:0000256" key="7">
    <source>
        <dbReference type="ARBA" id="ARBA00023136"/>
    </source>
</evidence>
<accession>A0A7T7XLK6</accession>
<evidence type="ECO:0000313" key="10">
    <source>
        <dbReference type="EMBL" id="QQO08611.1"/>
    </source>
</evidence>
<dbReference type="InterPro" id="IPR001851">
    <property type="entry name" value="ABC_transp_permease"/>
</dbReference>
<evidence type="ECO:0000313" key="11">
    <source>
        <dbReference type="Proteomes" id="UP000595917"/>
    </source>
</evidence>
<evidence type="ECO:0000256" key="4">
    <source>
        <dbReference type="ARBA" id="ARBA00022692"/>
    </source>
</evidence>
<dbReference type="GO" id="GO:0022857">
    <property type="term" value="F:transmembrane transporter activity"/>
    <property type="evidence" value="ECO:0007669"/>
    <property type="project" value="InterPro"/>
</dbReference>
<reference evidence="10" key="1">
    <citation type="submission" date="2021-01" db="EMBL/GenBank/DDBJ databases">
        <title>Description of Breznakiella homolactica.</title>
        <authorList>
            <person name="Song Y."/>
            <person name="Brune A."/>
        </authorList>
    </citation>
    <scope>NUCLEOTIDE SEQUENCE</scope>
    <source>
        <strain evidence="10">RmG30</strain>
    </source>
</reference>
<gene>
    <name evidence="10" type="ORF">JFL75_17020</name>
</gene>
<proteinExistence type="inferred from homology"/>
<dbReference type="RefSeq" id="WP_215625917.1">
    <property type="nucleotide sequence ID" value="NZ_CP067089.2"/>
</dbReference>
<dbReference type="PANTHER" id="PTHR11795:SF445">
    <property type="entry name" value="AMINO ACID ABC TRANSPORTER PERMEASE PROTEIN"/>
    <property type="match status" value="1"/>
</dbReference>
<evidence type="ECO:0000256" key="8">
    <source>
        <dbReference type="ARBA" id="ARBA00037998"/>
    </source>
</evidence>
<feature type="transmembrane region" description="Helical" evidence="9">
    <location>
        <begin position="268"/>
        <end position="289"/>
    </location>
</feature>
<keyword evidence="5" id="KW-0029">Amino-acid transport</keyword>
<dbReference type="CDD" id="cd06582">
    <property type="entry name" value="TM_PBP1_LivH_like"/>
    <property type="match status" value="1"/>
</dbReference>
<feature type="transmembrane region" description="Helical" evidence="9">
    <location>
        <begin position="6"/>
        <end position="26"/>
    </location>
</feature>
<protein>
    <submittedName>
        <fullName evidence="10">Branched-chain amino acid ABC transporter permease</fullName>
    </submittedName>
</protein>
<evidence type="ECO:0000256" key="5">
    <source>
        <dbReference type="ARBA" id="ARBA00022970"/>
    </source>
</evidence>
<organism evidence="10 11">
    <name type="scientific">Breznakiella homolactica</name>
    <dbReference type="NCBI Taxonomy" id="2798577"/>
    <lineage>
        <taxon>Bacteria</taxon>
        <taxon>Pseudomonadati</taxon>
        <taxon>Spirochaetota</taxon>
        <taxon>Spirochaetia</taxon>
        <taxon>Spirochaetales</taxon>
        <taxon>Breznakiellaceae</taxon>
        <taxon>Breznakiella</taxon>
    </lineage>
</organism>
<dbReference type="InterPro" id="IPR052157">
    <property type="entry name" value="BCAA_transport_permease"/>
</dbReference>
<dbReference type="KEGG" id="bhc:JFL75_17020"/>
<dbReference type="Pfam" id="PF02653">
    <property type="entry name" value="BPD_transp_2"/>
    <property type="match status" value="1"/>
</dbReference>
<comment type="similarity">
    <text evidence="8">Belongs to the binding-protein-dependent transport system permease family. LivHM subfamily.</text>
</comment>
<feature type="transmembrane region" description="Helical" evidence="9">
    <location>
        <begin position="38"/>
        <end position="59"/>
    </location>
</feature>
<evidence type="ECO:0000256" key="2">
    <source>
        <dbReference type="ARBA" id="ARBA00022448"/>
    </source>
</evidence>
<dbReference type="EMBL" id="CP067089">
    <property type="protein sequence ID" value="QQO08611.1"/>
    <property type="molecule type" value="Genomic_DNA"/>
</dbReference>
<sequence length="297" mass="30970">MNSLSVFVQLIVGGLAIGSVYGLVALAHSMIWSGVRVVNFAQGEIFMIAASVSLMFVTGEWGAQLPFIPAALIGTAVSAFFGFLIYILVMRPTTKIGFLYVIGGCVGVQMLLQNIAILIWGSTGRPYPAIFPMTPVQIFGVYIVPQDVFVLCISLIAAGLLWLFLTKTKTGTAMRASSQNRAVAGLMGISHIKTDALTIIIASGLAGLAGILLAPKFFVTPQMGAIINSKAFTAAVLGGFGNIPGAVVGGLLLGIVENLAGGLLSSQFKDATSFIILILIMIFKPGGLFDAGPGRKA</sequence>
<dbReference type="PANTHER" id="PTHR11795">
    <property type="entry name" value="BRANCHED-CHAIN AMINO ACID TRANSPORT SYSTEM PERMEASE PROTEIN LIVH"/>
    <property type="match status" value="1"/>
</dbReference>
<keyword evidence="3" id="KW-1003">Cell membrane</keyword>
<feature type="transmembrane region" description="Helical" evidence="9">
    <location>
        <begin position="196"/>
        <end position="219"/>
    </location>
</feature>
<feature type="transmembrane region" description="Helical" evidence="9">
    <location>
        <begin position="65"/>
        <end position="89"/>
    </location>
</feature>
<feature type="transmembrane region" description="Helical" evidence="9">
    <location>
        <begin position="139"/>
        <end position="165"/>
    </location>
</feature>
<keyword evidence="7 9" id="KW-0472">Membrane</keyword>
<dbReference type="Proteomes" id="UP000595917">
    <property type="component" value="Chromosome"/>
</dbReference>
<keyword evidence="2" id="KW-0813">Transport</keyword>
<comment type="subcellular location">
    <subcellularLocation>
        <location evidence="1">Cell membrane</location>
        <topology evidence="1">Multi-pass membrane protein</topology>
    </subcellularLocation>
</comment>
<evidence type="ECO:0000256" key="6">
    <source>
        <dbReference type="ARBA" id="ARBA00022989"/>
    </source>
</evidence>
<dbReference type="GO" id="GO:0005886">
    <property type="term" value="C:plasma membrane"/>
    <property type="evidence" value="ECO:0007669"/>
    <property type="project" value="UniProtKB-SubCell"/>
</dbReference>
<dbReference type="GO" id="GO:0006865">
    <property type="term" value="P:amino acid transport"/>
    <property type="evidence" value="ECO:0007669"/>
    <property type="project" value="UniProtKB-KW"/>
</dbReference>
<keyword evidence="4 9" id="KW-0812">Transmembrane</keyword>